<dbReference type="RefSeq" id="WP_323299045.1">
    <property type="nucleotide sequence ID" value="NZ_JAYFUM010000035.1"/>
</dbReference>
<reference evidence="2 3" key="1">
    <citation type="submission" date="2023-12" db="EMBL/GenBank/DDBJ databases">
        <title>Novel species of the genus Arcicella isolated from rivers.</title>
        <authorList>
            <person name="Lu H."/>
        </authorList>
    </citation>
    <scope>NUCLEOTIDE SEQUENCE [LARGE SCALE GENOMIC DNA]</scope>
    <source>
        <strain evidence="2 3">KCTC 23307</strain>
    </source>
</reference>
<feature type="domain" description="Helicase/UvrB N-terminal" evidence="1">
    <location>
        <begin position="59"/>
        <end position="238"/>
    </location>
</feature>
<dbReference type="InterPro" id="IPR027417">
    <property type="entry name" value="P-loop_NTPase"/>
</dbReference>
<keyword evidence="3" id="KW-1185">Reference proteome</keyword>
<evidence type="ECO:0000313" key="3">
    <source>
        <dbReference type="Proteomes" id="UP001302949"/>
    </source>
</evidence>
<evidence type="ECO:0000259" key="1">
    <source>
        <dbReference type="Pfam" id="PF04851"/>
    </source>
</evidence>
<dbReference type="Gene3D" id="3.40.50.300">
    <property type="entry name" value="P-loop containing nucleotide triphosphate hydrolases"/>
    <property type="match status" value="2"/>
</dbReference>
<keyword evidence="2" id="KW-0378">Hydrolase</keyword>
<dbReference type="InterPro" id="IPR050742">
    <property type="entry name" value="Helicase_Restrict-Modif_Enz"/>
</dbReference>
<comment type="caution">
    <text evidence="2">The sequence shown here is derived from an EMBL/GenBank/DDBJ whole genome shotgun (WGS) entry which is preliminary data.</text>
</comment>
<dbReference type="GO" id="GO:0004386">
    <property type="term" value="F:helicase activity"/>
    <property type="evidence" value="ECO:0007669"/>
    <property type="project" value="UniProtKB-KW"/>
</dbReference>
<dbReference type="PANTHER" id="PTHR47396:SF1">
    <property type="entry name" value="ATP-DEPENDENT HELICASE IRC3-RELATED"/>
    <property type="match status" value="1"/>
</dbReference>
<dbReference type="InterPro" id="IPR006935">
    <property type="entry name" value="Helicase/UvrB_N"/>
</dbReference>
<keyword evidence="2" id="KW-0067">ATP-binding</keyword>
<organism evidence="2 3">
    <name type="scientific">Arcicella rigui</name>
    <dbReference type="NCBI Taxonomy" id="797020"/>
    <lineage>
        <taxon>Bacteria</taxon>
        <taxon>Pseudomonadati</taxon>
        <taxon>Bacteroidota</taxon>
        <taxon>Cytophagia</taxon>
        <taxon>Cytophagales</taxon>
        <taxon>Flectobacillaceae</taxon>
        <taxon>Arcicella</taxon>
    </lineage>
</organism>
<keyword evidence="2" id="KW-0347">Helicase</keyword>
<accession>A0ABU5QGE0</accession>
<dbReference type="PANTHER" id="PTHR47396">
    <property type="entry name" value="TYPE I RESTRICTION ENZYME ECOKI R PROTEIN"/>
    <property type="match status" value="1"/>
</dbReference>
<gene>
    <name evidence="2" type="ORF">VB248_22230</name>
</gene>
<name>A0ABU5QGE0_9BACT</name>
<keyword evidence="2" id="KW-0547">Nucleotide-binding</keyword>
<protein>
    <submittedName>
        <fullName evidence="2">DEAD/DEAH box helicase family protein</fullName>
    </submittedName>
</protein>
<dbReference type="Proteomes" id="UP001302949">
    <property type="component" value="Unassembled WGS sequence"/>
</dbReference>
<dbReference type="SUPFAM" id="SSF52540">
    <property type="entry name" value="P-loop containing nucleoside triphosphate hydrolases"/>
    <property type="match status" value="1"/>
</dbReference>
<evidence type="ECO:0000313" key="2">
    <source>
        <dbReference type="EMBL" id="MEA5141891.1"/>
    </source>
</evidence>
<proteinExistence type="predicted"/>
<dbReference type="EMBL" id="JAYFUM010000035">
    <property type="protein sequence ID" value="MEA5141891.1"/>
    <property type="molecule type" value="Genomic_DNA"/>
</dbReference>
<sequence>MNPIANNIKQRLSLREPLQDSLDIVAQLTQALSLNKEVDLASELEKVKAHFPTCTDFERDFVSIAFSIATGVGKTRLMGAIVAYLYLQNDIKNFFILAPNLTIYDKLIEDFGNPAYHKYVFNGISEFVHNRPVVITGDNYSSTQLSIDQGGANVRINIFNIAKFNSDNKGSKKDGVSLAPKIKRLSEYLGQSYWEYLTGLDDLVILMDEAHRYHADASKNAINELKPILGIELTATPFDEKGKQFKNVVYEYSLAQALSDGKFVKNPAIATRKNFQKGSLTDREVEIIKLEDAISIHQDTKNELEIYSKSNEVKLVKPFILVVCKDIAHAKEIYELINSDTFYDGQYKGKALQIDSSTKKEEDIEKQFVSLESPDNEIEIVIHVNMLKEGWDVTNLYTIVPLRAANAGILIEQTIGRGLRLPYEGKRTGVDKIDKLTVVAHENFNAVIEAAQDPNSVLNKMSFVEIAEEDLSTKTIVVTSQPVMVETFVKEQEKINVITNPQDKQKAQNNLDAKKAIINALPNFNSLPEVRKVEDLCKEEVKSQVIKQIEKNLSEGQLNIFAAQIVEEAKVVYDVMVSEYKKNIIEIPRMDLVQGETRAEFKHFDLDIIEFNFQALEQEIIRLGLKDKQVETLKAKSSGLYGNPIKLIISELIDFPEIDYDENADLLYHLATQAYEAIKSNISNEAELPQAIFQFKATIAERIYNQMKKHFILHTTGYNKPNILPFQKIEQWSFSSLVNAGYKDYRDIVSPTNMIPKYVFRGFEKACHFEYKFDSKAEQDLAFVLENDTSVIKWLRPAPNQFRIYWDNNSKRYEPDFIVETEQSIYMLEVKRSDQIEEETVLAKKIAAERFCKYASEYTSVHQGKNWEYLILPHNEVSRTVSMKYLSTMFKG</sequence>
<dbReference type="Pfam" id="PF04851">
    <property type="entry name" value="ResIII"/>
    <property type="match status" value="1"/>
</dbReference>